<keyword evidence="4" id="KW-1185">Reference proteome</keyword>
<dbReference type="SUPFAM" id="SSF69318">
    <property type="entry name" value="Integrin alpha N-terminal domain"/>
    <property type="match status" value="1"/>
</dbReference>
<gene>
    <name evidence="3" type="ORF">AB0A76_08125</name>
</gene>
<dbReference type="EMBL" id="JBEZAM010000007">
    <property type="protein sequence ID" value="MEU7293157.1"/>
    <property type="molecule type" value="Genomic_DNA"/>
</dbReference>
<evidence type="ECO:0000256" key="1">
    <source>
        <dbReference type="ARBA" id="ARBA00022729"/>
    </source>
</evidence>
<sequence>MTITRRRHALKGALVATAVAVATATVAGTASAAGAAELPVQPTFEMYGANKQTQELQVWYPVGNGGFETIGPLGNVSDVADIIVADNDNDGHSEAEWTVYKGGRLDFWSPDSGSEDTDVVGRGWNIYTTVLSPGNIGGAQHADLLGVDKTGVLWSYLSYPNGTLTPRVRVGGGWNVYTQIAGQGDLSGDGKPDIVARDKEGVLWFYKGTGNYKAPFAGRTKIGGGWNTYDRVLSTGDINLDGKADLLARKSNGDLFRYLGTGNAAAPFKAPTKIGYGFQKFNLF</sequence>
<evidence type="ECO:0000256" key="2">
    <source>
        <dbReference type="SAM" id="SignalP"/>
    </source>
</evidence>
<accession>A0ABV3CSH5</accession>
<dbReference type="InterPro" id="IPR028994">
    <property type="entry name" value="Integrin_alpha_N"/>
</dbReference>
<dbReference type="Proteomes" id="UP001551210">
    <property type="component" value="Unassembled WGS sequence"/>
</dbReference>
<feature type="chain" id="PRO_5045060325" evidence="2">
    <location>
        <begin position="33"/>
        <end position="284"/>
    </location>
</feature>
<dbReference type="InterPro" id="IPR013517">
    <property type="entry name" value="FG-GAP"/>
</dbReference>
<dbReference type="PANTHER" id="PTHR46580">
    <property type="entry name" value="SENSOR KINASE-RELATED"/>
    <property type="match status" value="1"/>
</dbReference>
<name>A0ABV3CSH5_STREX</name>
<keyword evidence="1 2" id="KW-0732">Signal</keyword>
<evidence type="ECO:0000313" key="3">
    <source>
        <dbReference type="EMBL" id="MEU7293157.1"/>
    </source>
</evidence>
<dbReference type="PROSITE" id="PS51318">
    <property type="entry name" value="TAT"/>
    <property type="match status" value="1"/>
</dbReference>
<dbReference type="InterPro" id="IPR006311">
    <property type="entry name" value="TAT_signal"/>
</dbReference>
<protein>
    <submittedName>
        <fullName evidence="3">VCBS repeat-containing protein</fullName>
    </submittedName>
</protein>
<evidence type="ECO:0000313" key="4">
    <source>
        <dbReference type="Proteomes" id="UP001551210"/>
    </source>
</evidence>
<proteinExistence type="predicted"/>
<dbReference type="Pfam" id="PF13517">
    <property type="entry name" value="FG-GAP_3"/>
    <property type="match status" value="1"/>
</dbReference>
<comment type="caution">
    <text evidence="3">The sequence shown here is derived from an EMBL/GenBank/DDBJ whole genome shotgun (WGS) entry which is preliminary data.</text>
</comment>
<reference evidence="3 4" key="1">
    <citation type="submission" date="2024-06" db="EMBL/GenBank/DDBJ databases">
        <title>The Natural Products Discovery Center: Release of the First 8490 Sequenced Strains for Exploring Actinobacteria Biosynthetic Diversity.</title>
        <authorList>
            <person name="Kalkreuter E."/>
            <person name="Kautsar S.A."/>
            <person name="Yang D."/>
            <person name="Bader C.D."/>
            <person name="Teijaro C.N."/>
            <person name="Fluegel L."/>
            <person name="Davis C.M."/>
            <person name="Simpson J.R."/>
            <person name="Lauterbach L."/>
            <person name="Steele A.D."/>
            <person name="Gui C."/>
            <person name="Meng S."/>
            <person name="Li G."/>
            <person name="Viehrig K."/>
            <person name="Ye F."/>
            <person name="Su P."/>
            <person name="Kiefer A.F."/>
            <person name="Nichols A."/>
            <person name="Cepeda A.J."/>
            <person name="Yan W."/>
            <person name="Fan B."/>
            <person name="Jiang Y."/>
            <person name="Adhikari A."/>
            <person name="Zheng C.-J."/>
            <person name="Schuster L."/>
            <person name="Cowan T.M."/>
            <person name="Smanski M.J."/>
            <person name="Chevrette M.G."/>
            <person name="De Carvalho L.P.S."/>
            <person name="Shen B."/>
        </authorList>
    </citation>
    <scope>NUCLEOTIDE SEQUENCE [LARGE SCALE GENOMIC DNA]</scope>
    <source>
        <strain evidence="3 4">NPDC045705</strain>
    </source>
</reference>
<dbReference type="RefSeq" id="WP_359205550.1">
    <property type="nucleotide sequence ID" value="NZ_JBEZAM010000007.1"/>
</dbReference>
<feature type="signal peptide" evidence="2">
    <location>
        <begin position="1"/>
        <end position="32"/>
    </location>
</feature>
<dbReference type="PANTHER" id="PTHR46580:SF4">
    <property type="entry name" value="ATP_GTP-BINDING PROTEIN"/>
    <property type="match status" value="1"/>
</dbReference>
<organism evidence="3 4">
    <name type="scientific">Streptomyces exfoliatus</name>
    <name type="common">Streptomyces hydrogenans</name>
    <dbReference type="NCBI Taxonomy" id="1905"/>
    <lineage>
        <taxon>Bacteria</taxon>
        <taxon>Bacillati</taxon>
        <taxon>Actinomycetota</taxon>
        <taxon>Actinomycetes</taxon>
        <taxon>Kitasatosporales</taxon>
        <taxon>Streptomycetaceae</taxon>
        <taxon>Streptomyces</taxon>
    </lineage>
</organism>
<dbReference type="Gene3D" id="2.115.10.10">
    <property type="entry name" value="Tachylectin 2"/>
    <property type="match status" value="1"/>
</dbReference>